<evidence type="ECO:0000256" key="1">
    <source>
        <dbReference type="SAM" id="MobiDB-lite"/>
    </source>
</evidence>
<dbReference type="Proteomes" id="UP000053477">
    <property type="component" value="Unassembled WGS sequence"/>
</dbReference>
<feature type="signal peptide" evidence="2">
    <location>
        <begin position="1"/>
        <end position="17"/>
    </location>
</feature>
<dbReference type="OrthoDB" id="1921208at2759"/>
<dbReference type="InterPro" id="IPR052953">
    <property type="entry name" value="Ser-rich/MCO-related"/>
</dbReference>
<dbReference type="STRING" id="27342.A0A0H2RG77"/>
<proteinExistence type="predicted"/>
<sequence>MKFSFAAIPAFIAAASAVTHTVLVGENQGLTYNPSSVTAAEGDVIAFQFVAKNHSVTQSTFAAPCTKSGVDSGFFPVSANATVVPQWSFTLNNASAPLWFYCAQTGHCGQGMVFAVNPTAAKSFDAFQAAANATVSNSTTSSNGTSSSAPSPSASASGTPSGAMARFSLSSASAVTLMGLAVGLLL</sequence>
<evidence type="ECO:0000313" key="4">
    <source>
        <dbReference type="Proteomes" id="UP000053477"/>
    </source>
</evidence>
<evidence type="ECO:0008006" key="5">
    <source>
        <dbReference type="Google" id="ProtNLM"/>
    </source>
</evidence>
<gene>
    <name evidence="3" type="ORF">SCHPADRAFT_878002</name>
</gene>
<dbReference type="InParanoid" id="A0A0H2RG77"/>
<feature type="chain" id="PRO_5005201805" description="Cupredoxin" evidence="2">
    <location>
        <begin position="18"/>
        <end position="186"/>
    </location>
</feature>
<dbReference type="SUPFAM" id="SSF49503">
    <property type="entry name" value="Cupredoxins"/>
    <property type="match status" value="1"/>
</dbReference>
<dbReference type="Gene3D" id="2.60.40.420">
    <property type="entry name" value="Cupredoxins - blue copper proteins"/>
    <property type="match status" value="1"/>
</dbReference>
<evidence type="ECO:0000256" key="2">
    <source>
        <dbReference type="SAM" id="SignalP"/>
    </source>
</evidence>
<accession>A0A0H2RG77</accession>
<keyword evidence="2" id="KW-0732">Signal</keyword>
<name>A0A0H2RG77_9AGAM</name>
<protein>
    <recommendedName>
        <fullName evidence="5">Cupredoxin</fullName>
    </recommendedName>
</protein>
<reference evidence="3 4" key="1">
    <citation type="submission" date="2015-04" db="EMBL/GenBank/DDBJ databases">
        <title>Complete genome sequence of Schizopora paradoxa KUC8140, a cosmopolitan wood degrader in East Asia.</title>
        <authorList>
            <consortium name="DOE Joint Genome Institute"/>
            <person name="Min B."/>
            <person name="Park H."/>
            <person name="Jang Y."/>
            <person name="Kim J.-J."/>
            <person name="Kim K.H."/>
            <person name="Pangilinan J."/>
            <person name="Lipzen A."/>
            <person name="Riley R."/>
            <person name="Grigoriev I.V."/>
            <person name="Spatafora J.W."/>
            <person name="Choi I.-G."/>
        </authorList>
    </citation>
    <scope>NUCLEOTIDE SEQUENCE [LARGE SCALE GENOMIC DNA]</scope>
    <source>
        <strain evidence="3 4">KUC8140</strain>
    </source>
</reference>
<dbReference type="CDD" id="cd00920">
    <property type="entry name" value="Cupredoxin"/>
    <property type="match status" value="1"/>
</dbReference>
<dbReference type="InterPro" id="IPR008972">
    <property type="entry name" value="Cupredoxin"/>
</dbReference>
<feature type="region of interest" description="Disordered" evidence="1">
    <location>
        <begin position="136"/>
        <end position="157"/>
    </location>
</feature>
<dbReference type="AlphaFoldDB" id="A0A0H2RG77"/>
<dbReference type="PANTHER" id="PTHR34883:SF15">
    <property type="entry name" value="EXTRACELLULAR SERINE-RICH PROTEIN"/>
    <property type="match status" value="1"/>
</dbReference>
<dbReference type="PANTHER" id="PTHR34883">
    <property type="entry name" value="SERINE-RICH PROTEIN, PUTATIVE-RELATED-RELATED"/>
    <property type="match status" value="1"/>
</dbReference>
<dbReference type="EMBL" id="KQ086023">
    <property type="protein sequence ID" value="KLO10557.1"/>
    <property type="molecule type" value="Genomic_DNA"/>
</dbReference>
<evidence type="ECO:0000313" key="3">
    <source>
        <dbReference type="EMBL" id="KLO10557.1"/>
    </source>
</evidence>
<organism evidence="3 4">
    <name type="scientific">Schizopora paradoxa</name>
    <dbReference type="NCBI Taxonomy" id="27342"/>
    <lineage>
        <taxon>Eukaryota</taxon>
        <taxon>Fungi</taxon>
        <taxon>Dikarya</taxon>
        <taxon>Basidiomycota</taxon>
        <taxon>Agaricomycotina</taxon>
        <taxon>Agaricomycetes</taxon>
        <taxon>Hymenochaetales</taxon>
        <taxon>Schizoporaceae</taxon>
        <taxon>Schizopora</taxon>
    </lineage>
</organism>
<keyword evidence="4" id="KW-1185">Reference proteome</keyword>